<accession>Q9TZ27</accession>
<dbReference type="RefSeq" id="NP_001370815.1">
    <property type="nucleotide sequence ID" value="NM_001384021.1"/>
</dbReference>
<dbReference type="Bgee" id="WBGene00020455">
    <property type="expression patterns" value="Expressed in larva and 3 other cell types or tissues"/>
</dbReference>
<dbReference type="InterPro" id="IPR002900">
    <property type="entry name" value="DUF38/FTH_CAE_spp"/>
</dbReference>
<dbReference type="HOGENOM" id="CLU_030831_3_1_1"/>
<sequence length="316" mass="37084">MVDIDSKTHQRNLVMPPFLNMDLLVTNLVLEKMDLVDLLSARKVCRSLRTAVDEFGLRFGVIVFLLRKDKVEIWWGETEIIYTKTANGSTNVFHNEQTKLIDGENFMERAAKDFKIVSKHARKNYIVNFTKNRCDIVTTFIKIFKAEKCIHVKEIDLSTFGFDEVLTILSWFDSKELKTIELRWMDSIDRFERITQLEQWKNAEVVKIDCSEIASTMIVHFFHFKCFTINRTDEFPAQAAIQMRDDLLRRSTFQSCDISFYKSKTNPIEIAKVFKPDYTGENVFKIEFSNGNDKFDISLQEVSDYFYLNMKRSLSV</sequence>
<dbReference type="CTD" id="188447"/>
<keyword evidence="5" id="KW-1267">Proteomics identification</keyword>
<feature type="domain" description="F-box" evidence="1">
    <location>
        <begin position="21"/>
        <end position="61"/>
    </location>
</feature>
<reference evidence="2 3" key="1">
    <citation type="journal article" date="1998" name="Science">
        <title>Genome sequence of the nematode C. elegans: a platform for investigating biology.</title>
        <authorList>
            <consortium name="The C. elegans sequencing consortium"/>
            <person name="Sulson J.E."/>
            <person name="Waterston R."/>
        </authorList>
    </citation>
    <scope>NUCLEOTIDE SEQUENCE [LARGE SCALE GENOMIC DNA]</scope>
    <source>
        <strain evidence="2 3">Bristol N2</strain>
    </source>
</reference>
<dbReference type="InterPro" id="IPR040161">
    <property type="entry name" value="FB224"/>
</dbReference>
<evidence type="ECO:0007829" key="5">
    <source>
        <dbReference type="PeptideAtlas" id="Q9TZ27"/>
    </source>
</evidence>
<keyword evidence="3" id="KW-1185">Reference proteome</keyword>
<evidence type="ECO:0000313" key="2">
    <source>
        <dbReference type="EMBL" id="CCD73258.1"/>
    </source>
</evidence>
<dbReference type="KEGG" id="cel:CELE_T12B5.8"/>
<dbReference type="STRING" id="6239.T12B5.8.1"/>
<dbReference type="Proteomes" id="UP000001940">
    <property type="component" value="Chromosome III"/>
</dbReference>
<dbReference type="GO" id="GO:0045087">
    <property type="term" value="P:innate immune response"/>
    <property type="evidence" value="ECO:0007007"/>
    <property type="project" value="WormBase"/>
</dbReference>
<dbReference type="UCSC" id="T12B5.8">
    <property type="organism name" value="c. elegans"/>
</dbReference>
<dbReference type="AlphaFoldDB" id="Q9TZ27"/>
<organism evidence="2 3">
    <name type="scientific">Caenorhabditis elegans</name>
    <dbReference type="NCBI Taxonomy" id="6239"/>
    <lineage>
        <taxon>Eukaryota</taxon>
        <taxon>Metazoa</taxon>
        <taxon>Ecdysozoa</taxon>
        <taxon>Nematoda</taxon>
        <taxon>Chromadorea</taxon>
        <taxon>Rhabditida</taxon>
        <taxon>Rhabditina</taxon>
        <taxon>Rhabditomorpha</taxon>
        <taxon>Rhabditoidea</taxon>
        <taxon>Rhabditidae</taxon>
        <taxon>Peloderinae</taxon>
        <taxon>Caenorhabditis</taxon>
    </lineage>
</organism>
<dbReference type="PANTHER" id="PTHR23015:SF4">
    <property type="entry name" value="DUF38 DOMAIN-CONTAINING PROTEIN-RELATED"/>
    <property type="match status" value="1"/>
</dbReference>
<dbReference type="PIR" id="T33677">
    <property type="entry name" value="T33677"/>
</dbReference>
<dbReference type="FunCoup" id="Q9TZ27">
    <property type="interactions" value="1584"/>
</dbReference>
<dbReference type="InParanoid" id="Q9TZ27"/>
<dbReference type="PANTHER" id="PTHR23015">
    <property type="entry name" value="UNCHARACTERIZED C.ELEGANS PROTEIN"/>
    <property type="match status" value="1"/>
</dbReference>
<dbReference type="Pfam" id="PF01827">
    <property type="entry name" value="FTH"/>
    <property type="match status" value="1"/>
</dbReference>
<evidence type="ECO:0000313" key="4">
    <source>
        <dbReference type="WormBase" id="T12B5.8"/>
    </source>
</evidence>
<dbReference type="GeneID" id="188447"/>
<protein>
    <submittedName>
        <fullName evidence="2">F-box domain-containing protein</fullName>
    </submittedName>
</protein>
<dbReference type="AGR" id="WB:WBGene00020455"/>
<dbReference type="InterPro" id="IPR001810">
    <property type="entry name" value="F-box_dom"/>
</dbReference>
<gene>
    <name evidence="2 4" type="primary">fbxa-59</name>
    <name evidence="2" type="ORF">CELE_T12B5.8</name>
    <name evidence="4" type="ORF">T12B5.8</name>
</gene>
<dbReference type="PhylomeDB" id="Q9TZ27"/>
<dbReference type="Pfam" id="PF00646">
    <property type="entry name" value="F-box"/>
    <property type="match status" value="1"/>
</dbReference>
<dbReference type="OrthoDB" id="2095648at2759"/>
<dbReference type="EMBL" id="BX284603">
    <property type="protein sequence ID" value="CCD73258.1"/>
    <property type="molecule type" value="Genomic_DNA"/>
</dbReference>
<dbReference type="PeptideAtlas" id="Q9TZ27"/>
<dbReference type="PaxDb" id="6239-T12B5.8"/>
<dbReference type="WormBase" id="T12B5.8">
    <property type="protein sequence ID" value="CE32934"/>
    <property type="gene ID" value="WBGene00020455"/>
    <property type="gene designation" value="fbxa-59"/>
</dbReference>
<dbReference type="SMART" id="SM00256">
    <property type="entry name" value="FBOX"/>
    <property type="match status" value="1"/>
</dbReference>
<evidence type="ECO:0000259" key="1">
    <source>
        <dbReference type="SMART" id="SM00256"/>
    </source>
</evidence>
<evidence type="ECO:0000313" key="3">
    <source>
        <dbReference type="Proteomes" id="UP000001940"/>
    </source>
</evidence>
<name>Q9TZ27_CAEEL</name>
<dbReference type="OMA" id="NANGCTM"/>
<proteinExistence type="evidence at protein level"/>